<feature type="transmembrane region" description="Helical" evidence="1">
    <location>
        <begin position="351"/>
        <end position="373"/>
    </location>
</feature>
<protein>
    <submittedName>
        <fullName evidence="2">Uncharacterized protein</fullName>
    </submittedName>
</protein>
<accession>A0ABD3N5A1</accession>
<keyword evidence="3" id="KW-1185">Reference proteome</keyword>
<sequence>MIPPTRFHPSTLRSTTLLAIGRRIQQHHELHSLSLSSFQNSNGSLRKHIGVVVRHHQRYTFTTTTSSTTIEATTTSITRQTVGPRNLREIFKELRKSPLQYATIPAIAACMAMYTNWIAVKMLFYPIEYIGTEWYREEFVPYGVSSTCIYCTRLYAIWNVIALNALTLMSIICVFYSPTITQRCNDDMTIQRGDGARVQIFGWQGVVPCKTEKMASRLVEIVTKRLLSIEEAFGRLDASQLANLLLPLVEAEIKKDCGGGKIGDMMVQVMHPFLPMILTRVISNLQIEIDDILDLRSVVLEAFMRDKVVLVELFQKVGRVELDFLVESGLGFGFLLGLVQMVAWVMKPKPWTLPVAGAIVGYVTNWIAIKLLFDPVEPVQCGPIVIQGLFESRQVEVSDEFGTFMAKRVLNSGRLLEALAQDADDGKLYAFLRRQLPYPVPEFILSAAVTAIGDAAKNHTENPELHQYMTTTLDIESTLAHRLKLLSPSDFEDLLHPVFKEDETILIAAGGIFGALAGLGQTQLGWGGPGATMRALITLVAVSVSSLGYFLFKEVIEEPAEVIVEEAEIVVRPVQIRRRNTLVKVTAEKLPDCLQIPEFR</sequence>
<feature type="transmembrane region" description="Helical" evidence="1">
    <location>
        <begin position="98"/>
        <end position="119"/>
    </location>
</feature>
<gene>
    <name evidence="2" type="ORF">ACHAWU_005168</name>
</gene>
<keyword evidence="1" id="KW-0472">Membrane</keyword>
<feature type="transmembrane region" description="Helical" evidence="1">
    <location>
        <begin position="505"/>
        <end position="526"/>
    </location>
</feature>
<feature type="transmembrane region" description="Helical" evidence="1">
    <location>
        <begin position="532"/>
        <end position="552"/>
    </location>
</feature>
<feature type="transmembrane region" description="Helical" evidence="1">
    <location>
        <begin position="324"/>
        <end position="345"/>
    </location>
</feature>
<keyword evidence="1" id="KW-0812">Transmembrane</keyword>
<name>A0ABD3N5A1_9STRA</name>
<comment type="caution">
    <text evidence="2">The sequence shown here is derived from an EMBL/GenBank/DDBJ whole genome shotgun (WGS) entry which is preliminary data.</text>
</comment>
<proteinExistence type="predicted"/>
<dbReference type="EMBL" id="JALLBG020000027">
    <property type="protein sequence ID" value="KAL3771264.1"/>
    <property type="molecule type" value="Genomic_DNA"/>
</dbReference>
<keyword evidence="1" id="KW-1133">Transmembrane helix</keyword>
<evidence type="ECO:0000256" key="1">
    <source>
        <dbReference type="SAM" id="Phobius"/>
    </source>
</evidence>
<organism evidence="2 3">
    <name type="scientific">Discostella pseudostelligera</name>
    <dbReference type="NCBI Taxonomy" id="259834"/>
    <lineage>
        <taxon>Eukaryota</taxon>
        <taxon>Sar</taxon>
        <taxon>Stramenopiles</taxon>
        <taxon>Ochrophyta</taxon>
        <taxon>Bacillariophyta</taxon>
        <taxon>Coscinodiscophyceae</taxon>
        <taxon>Thalassiosirophycidae</taxon>
        <taxon>Stephanodiscales</taxon>
        <taxon>Stephanodiscaceae</taxon>
        <taxon>Discostella</taxon>
    </lineage>
</organism>
<feature type="transmembrane region" description="Helical" evidence="1">
    <location>
        <begin position="155"/>
        <end position="176"/>
    </location>
</feature>
<evidence type="ECO:0000313" key="3">
    <source>
        <dbReference type="Proteomes" id="UP001530293"/>
    </source>
</evidence>
<dbReference type="AlphaFoldDB" id="A0ABD3N5A1"/>
<dbReference type="PANTHER" id="PTHR35791">
    <property type="entry name" value="UPF0754 MEMBRANE PROTEIN YHEB"/>
    <property type="match status" value="1"/>
</dbReference>
<dbReference type="PANTHER" id="PTHR35791:SF1">
    <property type="entry name" value="UPF0754 MEMBRANE PROTEIN YHEB"/>
    <property type="match status" value="1"/>
</dbReference>
<evidence type="ECO:0000313" key="2">
    <source>
        <dbReference type="EMBL" id="KAL3771264.1"/>
    </source>
</evidence>
<dbReference type="Proteomes" id="UP001530293">
    <property type="component" value="Unassembled WGS sequence"/>
</dbReference>
<reference evidence="2 3" key="1">
    <citation type="submission" date="2024-10" db="EMBL/GenBank/DDBJ databases">
        <title>Updated reference genomes for cyclostephanoid diatoms.</title>
        <authorList>
            <person name="Roberts W.R."/>
            <person name="Alverson A.J."/>
        </authorList>
    </citation>
    <scope>NUCLEOTIDE SEQUENCE [LARGE SCALE GENOMIC DNA]</scope>
    <source>
        <strain evidence="2 3">AJA232-27</strain>
    </source>
</reference>